<reference evidence="1 2" key="1">
    <citation type="submission" date="2023-09" db="EMBL/GenBank/DDBJ databases">
        <title>Complete Genome and Methylome dissection of Bacillus brevis NEB573 original source of BbsI restriction endonuclease.</title>
        <authorList>
            <person name="Fomenkov A."/>
            <person name="Roberts R.D."/>
        </authorList>
    </citation>
    <scope>NUCLEOTIDE SEQUENCE [LARGE SCALE GENOMIC DNA]</scope>
    <source>
        <strain evidence="1 2">NEB573</strain>
    </source>
</reference>
<dbReference type="SUPFAM" id="SSF52402">
    <property type="entry name" value="Adenine nucleotide alpha hydrolases-like"/>
    <property type="match status" value="1"/>
</dbReference>
<sequence>MLITQEGITHYQKTEQMWEDGDYLISWRGFVFVLGIAAGMDSVMTFAEEVRASGLITAIKLLKGHFFMTVCDKQAGVFYSFIDNSGAFEAFHTDSAISTSFLALARYSGFGKERVSKEAIVEFINFGNIYDNRTLLDGICKIDSNEIIVFCSHKKSIVSKQLASIDTPCPDVDVMDFFRRFCQSIRHLKISADLTGGVDSRLVCVLLDHYGVPFEAAISGRAGIRDVDIPVEIARVLDHRLYVTEPCVERLEQMVPELFVWCDGMNDLFKHYRTLPHHQSRRDRGIELVISGIGGEFLKENMWVQDFPFYARKKANIRRFLRMRMLQIKCKSSYFAGEFRAINDTFENGVVDKLGRYRMDTNTKTYDSIYYHFRMKTVASTFIASTNHLFGCYSPFLEYDLVRCGFHLKRRVRFFNRYHRELITRLNPQVARIPTAEGGISASAETLEMLKDIGKYIRNRCRRVTKVVGRKLLSKTYLQESPEHPELFRKMRTLGVTEEAVERLKREGVLDPRLEVNDILDAHLGNIVTFAVFLGYLEGREAGDVRGEDRTENNQAVVTV</sequence>
<dbReference type="RefSeq" id="WP_310764825.1">
    <property type="nucleotide sequence ID" value="NZ_CP134050.1"/>
</dbReference>
<dbReference type="Proteomes" id="UP001256827">
    <property type="component" value="Chromosome"/>
</dbReference>
<gene>
    <name evidence="1" type="ORF">RGB73_21900</name>
</gene>
<evidence type="ECO:0008006" key="3">
    <source>
        <dbReference type="Google" id="ProtNLM"/>
    </source>
</evidence>
<name>A0ABY9SZT7_BREBE</name>
<dbReference type="EMBL" id="CP134050">
    <property type="protein sequence ID" value="WNC13330.1"/>
    <property type="molecule type" value="Genomic_DNA"/>
</dbReference>
<accession>A0ABY9SZT7</accession>
<dbReference type="InterPro" id="IPR014729">
    <property type="entry name" value="Rossmann-like_a/b/a_fold"/>
</dbReference>
<keyword evidence="2" id="KW-1185">Reference proteome</keyword>
<dbReference type="Gene3D" id="3.40.50.620">
    <property type="entry name" value="HUPs"/>
    <property type="match status" value="1"/>
</dbReference>
<protein>
    <recommendedName>
        <fullName evidence="3">Asparagine synthetase domain-containing protein</fullName>
    </recommendedName>
</protein>
<organism evidence="1 2">
    <name type="scientific">Brevibacillus brevis</name>
    <name type="common">Bacillus brevis</name>
    <dbReference type="NCBI Taxonomy" id="1393"/>
    <lineage>
        <taxon>Bacteria</taxon>
        <taxon>Bacillati</taxon>
        <taxon>Bacillota</taxon>
        <taxon>Bacilli</taxon>
        <taxon>Bacillales</taxon>
        <taxon>Paenibacillaceae</taxon>
        <taxon>Brevibacillus</taxon>
    </lineage>
</organism>
<evidence type="ECO:0000313" key="2">
    <source>
        <dbReference type="Proteomes" id="UP001256827"/>
    </source>
</evidence>
<proteinExistence type="predicted"/>
<evidence type="ECO:0000313" key="1">
    <source>
        <dbReference type="EMBL" id="WNC13330.1"/>
    </source>
</evidence>